<dbReference type="FunFam" id="2.60.40.10:FF:001932">
    <property type="entry name" value="Neural cell adhesion molecule 1a"/>
    <property type="match status" value="1"/>
</dbReference>
<feature type="domain" description="Ig-like" evidence="16">
    <location>
        <begin position="15"/>
        <end position="111"/>
    </location>
</feature>
<keyword evidence="4 15" id="KW-0812">Transmembrane</keyword>
<accession>A0A8C7QXR9</accession>
<feature type="transmembrane region" description="Helical" evidence="15">
    <location>
        <begin position="705"/>
        <end position="728"/>
    </location>
</feature>
<keyword evidence="19" id="KW-1185">Reference proteome</keyword>
<dbReference type="Proteomes" id="UP000694395">
    <property type="component" value="Chromosome 10"/>
</dbReference>
<keyword evidence="6" id="KW-0677">Repeat</keyword>
<feature type="domain" description="Ig-like" evidence="16">
    <location>
        <begin position="305"/>
        <end position="396"/>
    </location>
</feature>
<keyword evidence="12" id="KW-0393">Immunoglobulin domain</keyword>
<dbReference type="InterPro" id="IPR009138">
    <property type="entry name" value="Neural_cell_adh"/>
</dbReference>
<evidence type="ECO:0000256" key="3">
    <source>
        <dbReference type="ARBA" id="ARBA00022475"/>
    </source>
</evidence>
<feature type="region of interest" description="Disordered" evidence="14">
    <location>
        <begin position="897"/>
        <end position="950"/>
    </location>
</feature>
<keyword evidence="7" id="KW-0130">Cell adhesion</keyword>
<dbReference type="PANTHER" id="PTHR45080">
    <property type="entry name" value="CONTACTIN 5"/>
    <property type="match status" value="1"/>
</dbReference>
<dbReference type="FunFam" id="2.60.40.10:FF:000151">
    <property type="entry name" value="neural cell adhesion molecule 1 isoform X1"/>
    <property type="match status" value="1"/>
</dbReference>
<evidence type="ECO:0000256" key="10">
    <source>
        <dbReference type="ARBA" id="ARBA00023157"/>
    </source>
</evidence>
<evidence type="ECO:0000313" key="18">
    <source>
        <dbReference type="Ensembl" id="ENSOMYP00000043151.2"/>
    </source>
</evidence>
<keyword evidence="3" id="KW-1003">Cell membrane</keyword>
<dbReference type="InterPro" id="IPR036179">
    <property type="entry name" value="Ig-like_dom_sf"/>
</dbReference>
<evidence type="ECO:0000313" key="19">
    <source>
        <dbReference type="Proteomes" id="UP000694395"/>
    </source>
</evidence>
<keyword evidence="11" id="KW-0325">Glycoprotein</keyword>
<evidence type="ECO:0000256" key="2">
    <source>
        <dbReference type="ARBA" id="ARBA00004162"/>
    </source>
</evidence>
<feature type="compositionally biased region" description="Basic and acidic residues" evidence="14">
    <location>
        <begin position="760"/>
        <end position="781"/>
    </location>
</feature>
<evidence type="ECO:0000256" key="9">
    <source>
        <dbReference type="ARBA" id="ARBA00023136"/>
    </source>
</evidence>
<feature type="domain" description="Fibronectin type-III" evidence="17">
    <location>
        <begin position="494"/>
        <end position="590"/>
    </location>
</feature>
<dbReference type="InterPro" id="IPR013098">
    <property type="entry name" value="Ig_I-set"/>
</dbReference>
<dbReference type="GO" id="GO:0005886">
    <property type="term" value="C:plasma membrane"/>
    <property type="evidence" value="ECO:0007669"/>
    <property type="project" value="UniProtKB-SubCell"/>
</dbReference>
<name>A0A8C7QXR9_ONCMY</name>
<evidence type="ECO:0000256" key="8">
    <source>
        <dbReference type="ARBA" id="ARBA00022989"/>
    </source>
</evidence>
<sequence length="1059" mass="114759">MTSFQSSVGLRILGPLYIVHASLQVEITPMQGEISVGESKFFLCEVVGDAKDIDWYAPNGEKLLPNRQDIIVNRNDESSSTLTIYNADVDNAGVYKCVAKNADKESQGTVNVKIFQKITFKNAPSPQEFNEGDDADIICDVVSSPPASIIWKHKGSKIQVTKDVRFKIMGNNHLQIRGIKKTDEGAYTCEARVMARGEIDLKIIKVIVNVLPSIRTRQSEVNATADINQSVMLACDADGFPEPTVTWARDIIVLESDDKYSLNDDGSELIIKDVKKVDEGDYTCIARNKAGEKEEEVSLNVFVQPRITYLDNQTASELEEQITLTCEASGDPTPTITWSFGRRFFTEGDLDGNVMVRSHARVSSLTLKYVQFTDAGQYLCTARNSIGQDQQTMYLEVRYAPKIQGSVTVYTWERNAANISCEVLAHPGASVVWFRDGQQLPSANTTNVKIYNTPAISYLEVTPDSQNDFGSYNCTATNLIGTESKEFLLIQADVPSAPAIERVEPFSSTVVVEFEEPDASGGVAILKYRAEWRMKGQDWTSREYDAEDGLSMITIVGLKPETFYEVKMSAINGKGEGESSTPLNFKTEPVREPSPPKLEGKLQTMGNALKVNWIKQDDGGSPIKHYLIRYRAKHVSDWKPEIRLPHGSEYVVLSSLDWNTEYEVYVVAENQQGKSQPGTISFRTAAEPTTIPDTMTSGSGLGTGAIVGILIVVFVLLLVGVDVTCYFLNKCGFLMCIAVNFCGKSGPGAKNKDIEEGKAAFIKDESKEPIVEVRTEDRTPNHEGGGPTEPNETTPLTDPEPTADTTATVVDLLPSIATNSDPVTESFSTPQNSPASETTTLTSSTAAPTLAPTEAKTFPNSTPAPIIQSSTPKASAPAAQFAAQSDVAPLVDLSEAPKATPLSDPKPATPATSSVEPAKATSNLPSAKADAAPQSQPEPVQSTPASDSQNKDLQIDCLAKDVFDTLGKSSEAPADSTAAPAPTKDEYDLLPSSESVLLCVCFRSPTSTTTTYCIPLSVLIVLEDKSIAPEMETEVKKAPTEVKTVPNEAAQTNGNESKA</sequence>
<feature type="domain" description="Ig-like" evidence="16">
    <location>
        <begin position="401"/>
        <end position="478"/>
    </location>
</feature>
<feature type="domain" description="Ig-like" evidence="16">
    <location>
        <begin position="212"/>
        <end position="300"/>
    </location>
</feature>
<dbReference type="CDD" id="cd00096">
    <property type="entry name" value="Ig"/>
    <property type="match status" value="2"/>
</dbReference>
<protein>
    <recommendedName>
        <fullName evidence="13">Neural cell adhesion molecule 1</fullName>
    </recommendedName>
</protein>
<dbReference type="SUPFAM" id="SSF48726">
    <property type="entry name" value="Immunoglobulin"/>
    <property type="match status" value="5"/>
</dbReference>
<comment type="subcellular location">
    <subcellularLocation>
        <location evidence="2">Cell membrane</location>
        <topology evidence="2">Single-pass membrane protein</topology>
    </subcellularLocation>
</comment>
<feature type="compositionally biased region" description="Low complexity" evidence="14">
    <location>
        <begin position="788"/>
        <end position="803"/>
    </location>
</feature>
<dbReference type="SMART" id="SM00408">
    <property type="entry name" value="IGc2"/>
    <property type="match status" value="5"/>
</dbReference>
<dbReference type="GO" id="GO:0030424">
    <property type="term" value="C:axon"/>
    <property type="evidence" value="ECO:0007669"/>
    <property type="project" value="TreeGrafter"/>
</dbReference>
<evidence type="ECO:0000256" key="1">
    <source>
        <dbReference type="ARBA" id="ARBA00003000"/>
    </source>
</evidence>
<keyword evidence="8 15" id="KW-1133">Transmembrane helix</keyword>
<dbReference type="Gene3D" id="2.60.40.10">
    <property type="entry name" value="Immunoglobulins"/>
    <property type="match status" value="7"/>
</dbReference>
<evidence type="ECO:0000256" key="13">
    <source>
        <dbReference type="ARBA" id="ARBA00067632"/>
    </source>
</evidence>
<dbReference type="GO" id="GO:0050808">
    <property type="term" value="P:synapse organization"/>
    <property type="evidence" value="ECO:0007669"/>
    <property type="project" value="TreeGrafter"/>
</dbReference>
<dbReference type="SUPFAM" id="SSF49265">
    <property type="entry name" value="Fibronectin type III"/>
    <property type="match status" value="1"/>
</dbReference>
<dbReference type="FunFam" id="2.60.40.10:FF:000173">
    <property type="entry name" value="Neural cell adhesion molecule 1"/>
    <property type="match status" value="1"/>
</dbReference>
<feature type="compositionally biased region" description="Polar residues" evidence="14">
    <location>
        <begin position="858"/>
        <end position="873"/>
    </location>
</feature>
<dbReference type="Pfam" id="PF07679">
    <property type="entry name" value="I-set"/>
    <property type="match status" value="5"/>
</dbReference>
<dbReference type="GO" id="GO:0008046">
    <property type="term" value="F:axon guidance receptor activity"/>
    <property type="evidence" value="ECO:0007669"/>
    <property type="project" value="TreeGrafter"/>
</dbReference>
<dbReference type="Ensembl" id="ENSOMYT00000047040.2">
    <property type="protein sequence ID" value="ENSOMYP00000043151.2"/>
    <property type="gene ID" value="ENSOMYG00000018497.2"/>
</dbReference>
<keyword evidence="10" id="KW-1015">Disulfide bond</keyword>
<keyword evidence="5" id="KW-0732">Signal</keyword>
<feature type="region of interest" description="Disordered" evidence="14">
    <location>
        <begin position="1033"/>
        <end position="1059"/>
    </location>
</feature>
<organism evidence="18 19">
    <name type="scientific">Oncorhynchus mykiss</name>
    <name type="common">Rainbow trout</name>
    <name type="synonym">Salmo gairdneri</name>
    <dbReference type="NCBI Taxonomy" id="8022"/>
    <lineage>
        <taxon>Eukaryota</taxon>
        <taxon>Metazoa</taxon>
        <taxon>Chordata</taxon>
        <taxon>Craniata</taxon>
        <taxon>Vertebrata</taxon>
        <taxon>Euteleostomi</taxon>
        <taxon>Actinopterygii</taxon>
        <taxon>Neopterygii</taxon>
        <taxon>Teleostei</taxon>
        <taxon>Protacanthopterygii</taxon>
        <taxon>Salmoniformes</taxon>
        <taxon>Salmonidae</taxon>
        <taxon>Salmoninae</taxon>
        <taxon>Oncorhynchus</taxon>
    </lineage>
</organism>
<feature type="domain" description="Ig-like" evidence="16">
    <location>
        <begin position="116"/>
        <end position="200"/>
    </location>
</feature>
<dbReference type="FunFam" id="2.60.40.10:FF:000086">
    <property type="entry name" value="Neural cell adhesion molecule 1"/>
    <property type="match status" value="1"/>
</dbReference>
<dbReference type="InterPro" id="IPR013783">
    <property type="entry name" value="Ig-like_fold"/>
</dbReference>
<dbReference type="GeneTree" id="ENSGT00940000155743"/>
<dbReference type="FunFam" id="2.60.40.10:FF:000149">
    <property type="entry name" value="neural cell adhesion molecule 1 isoform X2"/>
    <property type="match status" value="1"/>
</dbReference>
<proteinExistence type="predicted"/>
<keyword evidence="9 15" id="KW-0472">Membrane</keyword>
<evidence type="ECO:0000259" key="16">
    <source>
        <dbReference type="PROSITE" id="PS50835"/>
    </source>
</evidence>
<dbReference type="PRINTS" id="PR01838">
    <property type="entry name" value="NCAMFAMILY"/>
</dbReference>
<dbReference type="GO" id="GO:0043025">
    <property type="term" value="C:neuronal cell body"/>
    <property type="evidence" value="ECO:0007669"/>
    <property type="project" value="TreeGrafter"/>
</dbReference>
<dbReference type="InterPro" id="IPR003599">
    <property type="entry name" value="Ig_sub"/>
</dbReference>
<feature type="compositionally biased region" description="Polar residues" evidence="14">
    <location>
        <begin position="910"/>
        <end position="925"/>
    </location>
</feature>
<dbReference type="Pfam" id="PF00041">
    <property type="entry name" value="fn3"/>
    <property type="match status" value="2"/>
</dbReference>
<reference evidence="18" key="2">
    <citation type="submission" date="2025-08" db="UniProtKB">
        <authorList>
            <consortium name="Ensembl"/>
        </authorList>
    </citation>
    <scope>IDENTIFICATION</scope>
</reference>
<dbReference type="PANTHER" id="PTHR45080:SF29">
    <property type="entry name" value="NEURAL CELL ADHESION MOLECULE 1-LIKE ISOFORM X1"/>
    <property type="match status" value="1"/>
</dbReference>
<evidence type="ECO:0000259" key="17">
    <source>
        <dbReference type="PROSITE" id="PS50853"/>
    </source>
</evidence>
<dbReference type="InterPro" id="IPR050958">
    <property type="entry name" value="Cell_Adh-Cytoskel_Orgn"/>
</dbReference>
<dbReference type="PROSITE" id="PS50835">
    <property type="entry name" value="IG_LIKE"/>
    <property type="match status" value="5"/>
</dbReference>
<feature type="compositionally biased region" description="Polar residues" evidence="14">
    <location>
        <begin position="1049"/>
        <end position="1059"/>
    </location>
</feature>
<feature type="domain" description="Fibronectin type-III" evidence="17">
    <location>
        <begin position="592"/>
        <end position="688"/>
    </location>
</feature>
<dbReference type="GO" id="GO:0007156">
    <property type="term" value="P:homophilic cell adhesion via plasma membrane adhesion molecules"/>
    <property type="evidence" value="ECO:0007669"/>
    <property type="project" value="TreeGrafter"/>
</dbReference>
<evidence type="ECO:0000256" key="12">
    <source>
        <dbReference type="ARBA" id="ARBA00023319"/>
    </source>
</evidence>
<evidence type="ECO:0000256" key="7">
    <source>
        <dbReference type="ARBA" id="ARBA00022889"/>
    </source>
</evidence>
<dbReference type="SMART" id="SM00409">
    <property type="entry name" value="IG"/>
    <property type="match status" value="5"/>
</dbReference>
<reference evidence="18" key="1">
    <citation type="submission" date="2020-07" db="EMBL/GenBank/DDBJ databases">
        <title>A long reads based de novo assembly of the rainbow trout Arlee double haploid line genome.</title>
        <authorList>
            <person name="Gao G."/>
            <person name="Palti Y."/>
        </authorList>
    </citation>
    <scope>NUCLEOTIDE SEQUENCE [LARGE SCALE GENOMIC DNA]</scope>
</reference>
<feature type="compositionally biased region" description="Low complexity" evidence="14">
    <location>
        <begin position="833"/>
        <end position="855"/>
    </location>
</feature>
<feature type="compositionally biased region" description="Polar residues" evidence="14">
    <location>
        <begin position="818"/>
        <end position="832"/>
    </location>
</feature>
<dbReference type="InterPro" id="IPR003961">
    <property type="entry name" value="FN3_dom"/>
</dbReference>
<dbReference type="InterPro" id="IPR003598">
    <property type="entry name" value="Ig_sub2"/>
</dbReference>
<dbReference type="SMART" id="SM00060">
    <property type="entry name" value="FN3"/>
    <property type="match status" value="2"/>
</dbReference>
<reference evidence="18" key="3">
    <citation type="submission" date="2025-09" db="UniProtKB">
        <authorList>
            <consortium name="Ensembl"/>
        </authorList>
    </citation>
    <scope>IDENTIFICATION</scope>
</reference>
<feature type="region of interest" description="Disordered" evidence="14">
    <location>
        <begin position="575"/>
        <end position="597"/>
    </location>
</feature>
<evidence type="ECO:0000256" key="11">
    <source>
        <dbReference type="ARBA" id="ARBA00023180"/>
    </source>
</evidence>
<dbReference type="AlphaFoldDB" id="A0A8C7QXR9"/>
<dbReference type="FunFam" id="2.60.40.10:FF:000137">
    <property type="entry name" value="neural cell adhesion molecule 1 isoform X2"/>
    <property type="match status" value="1"/>
</dbReference>
<feature type="region of interest" description="Disordered" evidence="14">
    <location>
        <begin position="760"/>
        <end position="803"/>
    </location>
</feature>
<evidence type="ECO:0000256" key="15">
    <source>
        <dbReference type="SAM" id="Phobius"/>
    </source>
</evidence>
<evidence type="ECO:0000256" key="14">
    <source>
        <dbReference type="SAM" id="MobiDB-lite"/>
    </source>
</evidence>
<dbReference type="InterPro" id="IPR007110">
    <property type="entry name" value="Ig-like_dom"/>
</dbReference>
<comment type="function">
    <text evidence="1">This protein is a cell adhesion molecule involved in neuron-neuron adhesion, neurite fasciculation, outgrowth of neurites, etc.</text>
</comment>
<dbReference type="PROSITE" id="PS50853">
    <property type="entry name" value="FN3"/>
    <property type="match status" value="2"/>
</dbReference>
<feature type="compositionally biased region" description="Polar residues" evidence="14">
    <location>
        <begin position="933"/>
        <end position="948"/>
    </location>
</feature>
<dbReference type="FunFam" id="2.60.40.10:FF:001452">
    <property type="entry name" value="Uncharacterized protein, isoform F"/>
    <property type="match status" value="1"/>
</dbReference>
<dbReference type="InterPro" id="IPR036116">
    <property type="entry name" value="FN3_sf"/>
</dbReference>
<evidence type="ECO:0000256" key="4">
    <source>
        <dbReference type="ARBA" id="ARBA00022692"/>
    </source>
</evidence>
<evidence type="ECO:0000256" key="6">
    <source>
        <dbReference type="ARBA" id="ARBA00022737"/>
    </source>
</evidence>
<feature type="region of interest" description="Disordered" evidence="14">
    <location>
        <begin position="818"/>
        <end position="881"/>
    </location>
</feature>
<dbReference type="CDD" id="cd00063">
    <property type="entry name" value="FN3"/>
    <property type="match status" value="2"/>
</dbReference>
<evidence type="ECO:0000256" key="5">
    <source>
        <dbReference type="ARBA" id="ARBA00022729"/>
    </source>
</evidence>